<protein>
    <submittedName>
        <fullName evidence="3">Phage-related protein</fullName>
    </submittedName>
</protein>
<proteinExistence type="predicted"/>
<keyword evidence="2" id="KW-1133">Transmembrane helix</keyword>
<gene>
    <name evidence="3" type="ORF">SAMN02787113_04182</name>
</gene>
<dbReference type="PANTHER" id="PTHR37813:SF1">
    <property type="entry name" value="FELS-2 PROPHAGE PROTEIN"/>
    <property type="match status" value="1"/>
</dbReference>
<feature type="coiled-coil region" evidence="1">
    <location>
        <begin position="1114"/>
        <end position="1141"/>
    </location>
</feature>
<accession>A0A1H9QJW3</accession>
<dbReference type="RefSeq" id="WP_089987104.1">
    <property type="nucleotide sequence ID" value="NZ_FMVP01000021.1"/>
</dbReference>
<evidence type="ECO:0000313" key="4">
    <source>
        <dbReference type="Proteomes" id="UP000199410"/>
    </source>
</evidence>
<feature type="transmembrane region" description="Helical" evidence="2">
    <location>
        <begin position="602"/>
        <end position="632"/>
    </location>
</feature>
<evidence type="ECO:0000256" key="1">
    <source>
        <dbReference type="SAM" id="Coils"/>
    </source>
</evidence>
<name>A0A1H9QJW3_9BACI</name>
<dbReference type="PANTHER" id="PTHR37813">
    <property type="entry name" value="FELS-2 PROPHAGE PROTEIN"/>
    <property type="match status" value="1"/>
</dbReference>
<sequence>MANNRIKGITIELNGDTTGLTDALKDVNKESGKVTSELKEVERALKFDPGNAELISQKQQLLAEQIQNTSQKLDVLRTAQSQVEAQFRNGEIGTEQYRAFQRELATTEAQMQQYNAQMANTANEQDRLARTTRELSSFFEATGTDVNQFADLLGTRLTSAIRDGSATTDQMNRALRLMGQHALGAGADIDQMRQALRRAAEGANLDTVRHDLARITQEANQAEEAVNGFGQELSGVVAGLAAGGGIAGTIQQALDVSKLNTNIDISMNLNEDDQKLVRQSIMEVTSAIGDEEAAYEGVRRQITLNKDASMESNQEILKGAAMISGAYKEIDFKELIQESFEIGKELKISQKEALALTNQLLSVGFPTEQLDIIAEYGGQLQRAGFDAKQVQGIMAAGVETGTWNIDNLLDGLKEGRIKAAEMGAGLSTSMVDALQIIGASEEQFRLWGVAIAQGGEKGNKAFQDMTQYLMNVEDDVARNVLGVELFGTMWEDQGENIAATILNMNNHMQSADDMQKKLNDDIAKINADPAYTLSTAMGNLKEALAPLLTDIAQLIAKIADWVSNNAGLASAIVAIVTVIGILVGVFAALMPAIGGLVTAWPILAAIIGAIASPITLVVAAIVGLGIALVAAYHNSETFRENVNKVFQAIRDVAVTVFETVASFIGEKIAQIKQFWDENGTQILKAVENVFNGIKAVIEFVMPAVKFVIETVWNAIKQVIDGALNIIMGAIKVFSGLFTGDFSKMWEGVKQIFKGAIDLVVGWMTLSFFGGIKTIVMNLAKTGVNILKSMWDDIARFFTSMGSKVSSTVSNFSSAVLNFFKNLATNTGSTISNMVTSVINFVKNLATNFVNIISNMKTNVLNKMNEIKDGLINKIKSLPEQFTGIGKDIINGLIKGISAMTANAIESITGVVDGVVSTAKKLLGIHSPSRVFKQIGLWTGEGLVIGLDSSAPEVNKSMENIGNGILAVSQSYQKEYLNLIDEFNKKNEDKNDKTLEKIYKIQSNAAKKKRALTQKEKQDIALLEASYRDNKMKSEVEFQKKYKALVEKSEKEYLEVIKKFIDDKKSLDEMSVVQEAAIWEQSIELFAEGSKERISAQKEYQKAVETVNKEILAINQDYQSQMQKINDDLIKQENDLTKAYEDAFTKRQSSLMSFAGLFDEFKIEIKNSGTELLGNLQSQVDGFKLWQEEFAKLSSRNIDADLLAELSDLGVKALPELMALNQLTNEQLTQYSSLYQEKSALARQQTEKELAGMKEDTDKQIIALREVASKQLDKLKTEWSLKIKSITSATSSELSSLQQIGVDAGQGLLNGLASMEGPLVSKAQQIANAISATIQQALDIHSPSRVMKGFGMNIGQGLIIGMDEMIHKVAQSSQRLSDAVSNVHGSLASNLAKSQANANTISSSTTTIDNRKTYAPTVNNYGVADSNKATERTLRRLAFEFR</sequence>
<keyword evidence="1" id="KW-0175">Coiled coil</keyword>
<keyword evidence="2" id="KW-0812">Transmembrane</keyword>
<dbReference type="Proteomes" id="UP000199410">
    <property type="component" value="Unassembled WGS sequence"/>
</dbReference>
<dbReference type="SUPFAM" id="SSF48371">
    <property type="entry name" value="ARM repeat"/>
    <property type="match status" value="1"/>
</dbReference>
<dbReference type="InterPro" id="IPR016024">
    <property type="entry name" value="ARM-type_fold"/>
</dbReference>
<reference evidence="3 4" key="1">
    <citation type="submission" date="2016-10" db="EMBL/GenBank/DDBJ databases">
        <authorList>
            <person name="Varghese N."/>
            <person name="Submissions S."/>
        </authorList>
    </citation>
    <scope>NUCLEOTIDE SEQUENCE [LARGE SCALE GENOMIC DNA]</scope>
    <source>
        <strain evidence="3 4">TC-13</strain>
    </source>
</reference>
<comment type="caution">
    <text evidence="3">The sequence shown here is derived from an EMBL/GenBank/DDBJ whole genome shotgun (WGS) entry which is preliminary data.</text>
</comment>
<feature type="coiled-coil region" evidence="1">
    <location>
        <begin position="205"/>
        <end position="232"/>
    </location>
</feature>
<keyword evidence="2" id="KW-0472">Membrane</keyword>
<evidence type="ECO:0000256" key="2">
    <source>
        <dbReference type="SAM" id="Phobius"/>
    </source>
</evidence>
<evidence type="ECO:0000313" key="3">
    <source>
        <dbReference type="EMBL" id="SER60708.1"/>
    </source>
</evidence>
<feature type="transmembrane region" description="Helical" evidence="2">
    <location>
        <begin position="568"/>
        <end position="590"/>
    </location>
</feature>
<dbReference type="EMBL" id="FOEL01000019">
    <property type="protein sequence ID" value="SER60708.1"/>
    <property type="molecule type" value="Genomic_DNA"/>
</dbReference>
<organism evidence="3 4">
    <name type="scientific">Lysinibacillus fusiformis</name>
    <dbReference type="NCBI Taxonomy" id="28031"/>
    <lineage>
        <taxon>Bacteria</taxon>
        <taxon>Bacillati</taxon>
        <taxon>Bacillota</taxon>
        <taxon>Bacilli</taxon>
        <taxon>Bacillales</taxon>
        <taxon>Bacillaceae</taxon>
        <taxon>Lysinibacillus</taxon>
    </lineage>
</organism>
<feature type="coiled-coil region" evidence="1">
    <location>
        <begin position="97"/>
        <end position="131"/>
    </location>
</feature>